<feature type="transmembrane region" description="Helical" evidence="7">
    <location>
        <begin position="129"/>
        <end position="149"/>
    </location>
</feature>
<evidence type="ECO:0000256" key="5">
    <source>
        <dbReference type="ARBA" id="ARBA00023136"/>
    </source>
</evidence>
<dbReference type="EMBL" id="JAVFKD010000012">
    <property type="protein sequence ID" value="KAK5993764.1"/>
    <property type="molecule type" value="Genomic_DNA"/>
</dbReference>
<evidence type="ECO:0000259" key="8">
    <source>
        <dbReference type="Pfam" id="PF00324"/>
    </source>
</evidence>
<feature type="transmembrane region" description="Helical" evidence="7">
    <location>
        <begin position="535"/>
        <end position="556"/>
    </location>
</feature>
<feature type="transmembrane region" description="Helical" evidence="7">
    <location>
        <begin position="448"/>
        <end position="468"/>
    </location>
</feature>
<evidence type="ECO:0000313" key="9">
    <source>
        <dbReference type="EMBL" id="KAK5993764.1"/>
    </source>
</evidence>
<evidence type="ECO:0000256" key="1">
    <source>
        <dbReference type="ARBA" id="ARBA00004141"/>
    </source>
</evidence>
<keyword evidence="5 7" id="KW-0472">Membrane</keyword>
<keyword evidence="2" id="KW-0813">Transport</keyword>
<dbReference type="InterPro" id="IPR004841">
    <property type="entry name" value="AA-permease/SLC12A_dom"/>
</dbReference>
<keyword evidence="3 7" id="KW-0812">Transmembrane</keyword>
<proteinExistence type="predicted"/>
<feature type="transmembrane region" description="Helical" evidence="7">
    <location>
        <begin position="381"/>
        <end position="403"/>
    </location>
</feature>
<feature type="compositionally biased region" description="Low complexity" evidence="6">
    <location>
        <begin position="56"/>
        <end position="88"/>
    </location>
</feature>
<feature type="region of interest" description="Disordered" evidence="6">
    <location>
        <begin position="1"/>
        <end position="111"/>
    </location>
</feature>
<organism evidence="9 10">
    <name type="scientific">Cladobotryum mycophilum</name>
    <dbReference type="NCBI Taxonomy" id="491253"/>
    <lineage>
        <taxon>Eukaryota</taxon>
        <taxon>Fungi</taxon>
        <taxon>Dikarya</taxon>
        <taxon>Ascomycota</taxon>
        <taxon>Pezizomycotina</taxon>
        <taxon>Sordariomycetes</taxon>
        <taxon>Hypocreomycetidae</taxon>
        <taxon>Hypocreales</taxon>
        <taxon>Hypocreaceae</taxon>
        <taxon>Cladobotryum</taxon>
    </lineage>
</organism>
<protein>
    <submittedName>
        <fullName evidence="9">Lysine/arginine permease CAN1-like protein</fullName>
    </submittedName>
</protein>
<dbReference type="Proteomes" id="UP001338125">
    <property type="component" value="Unassembled WGS sequence"/>
</dbReference>
<dbReference type="PANTHER" id="PTHR43495">
    <property type="entry name" value="GABA PERMEASE"/>
    <property type="match status" value="1"/>
</dbReference>
<evidence type="ECO:0000256" key="3">
    <source>
        <dbReference type="ARBA" id="ARBA00022692"/>
    </source>
</evidence>
<feature type="transmembrane region" description="Helical" evidence="7">
    <location>
        <begin position="161"/>
        <end position="185"/>
    </location>
</feature>
<feature type="domain" description="Amino acid permease/ SLC12A" evidence="8">
    <location>
        <begin position="377"/>
        <end position="645"/>
    </location>
</feature>
<feature type="compositionally biased region" description="Gly residues" evidence="6">
    <location>
        <begin position="89"/>
        <end position="102"/>
    </location>
</feature>
<evidence type="ECO:0000256" key="2">
    <source>
        <dbReference type="ARBA" id="ARBA00022448"/>
    </source>
</evidence>
<dbReference type="Pfam" id="PF00324">
    <property type="entry name" value="AA_permease"/>
    <property type="match status" value="2"/>
</dbReference>
<dbReference type="Gene3D" id="1.20.1740.10">
    <property type="entry name" value="Amino acid/polyamine transporter I"/>
    <property type="match status" value="1"/>
</dbReference>
<feature type="domain" description="Amino acid permease/ SLC12A" evidence="8">
    <location>
        <begin position="135"/>
        <end position="356"/>
    </location>
</feature>
<comment type="subcellular location">
    <subcellularLocation>
        <location evidence="1">Membrane</location>
        <topology evidence="1">Multi-pass membrane protein</topology>
    </subcellularLocation>
</comment>
<feature type="transmembrane region" description="Helical" evidence="7">
    <location>
        <begin position="503"/>
        <end position="523"/>
    </location>
</feature>
<accession>A0ABR0SNU5</accession>
<feature type="transmembrane region" description="Helical" evidence="7">
    <location>
        <begin position="278"/>
        <end position="295"/>
    </location>
</feature>
<feature type="transmembrane region" description="Helical" evidence="7">
    <location>
        <begin position="246"/>
        <end position="266"/>
    </location>
</feature>
<feature type="transmembrane region" description="Helical" evidence="7">
    <location>
        <begin position="206"/>
        <end position="226"/>
    </location>
</feature>
<feature type="transmembrane region" description="Helical" evidence="7">
    <location>
        <begin position="625"/>
        <end position="644"/>
    </location>
</feature>
<evidence type="ECO:0000256" key="7">
    <source>
        <dbReference type="SAM" id="Phobius"/>
    </source>
</evidence>
<keyword evidence="4 7" id="KW-1133">Transmembrane helix</keyword>
<evidence type="ECO:0000256" key="6">
    <source>
        <dbReference type="SAM" id="MobiDB-lite"/>
    </source>
</evidence>
<gene>
    <name evidence="9" type="ORF">PT974_07201</name>
</gene>
<feature type="transmembrane region" description="Helical" evidence="7">
    <location>
        <begin position="597"/>
        <end position="619"/>
    </location>
</feature>
<evidence type="ECO:0000256" key="4">
    <source>
        <dbReference type="ARBA" id="ARBA00022989"/>
    </source>
</evidence>
<reference evidence="9 10" key="1">
    <citation type="submission" date="2024-01" db="EMBL/GenBank/DDBJ databases">
        <title>Complete genome of Cladobotryum mycophilum ATHUM6906.</title>
        <authorList>
            <person name="Christinaki A.C."/>
            <person name="Myridakis A.I."/>
            <person name="Kouvelis V.N."/>
        </authorList>
    </citation>
    <scope>NUCLEOTIDE SEQUENCE [LARGE SCALE GENOMIC DNA]</scope>
    <source>
        <strain evidence="9 10">ATHUM6906</strain>
    </source>
</reference>
<comment type="caution">
    <text evidence="9">The sequence shown here is derived from an EMBL/GenBank/DDBJ whole genome shotgun (WGS) entry which is preliminary data.</text>
</comment>
<feature type="transmembrane region" description="Helical" evidence="7">
    <location>
        <begin position="322"/>
        <end position="348"/>
    </location>
</feature>
<sequence>MTGRTEFEWVPDWYYPDGGSRTRPTHGPETIPLGELATPLPVQQQQQHQHQHRRQPQASASSTSQTLPTAPNQDSGSNNNSNSNLSGSGQNGGQDPGHGGGTASKDGFSRREKFVVVTPSKDRTVDRKLGGLQLAMITVNATLGTGLYWRGGQILELGGPLAVLLAYLVPGFLAWAVMQCITEMLCIWPVPGALSVYVSEFVDVELGLAVGIAYWFTYSVSFAALIATAAAEIHFWVTGKGLDGGVVYFLIPLVLVVLNSFPVSLYGWMEVITSSLKLVFLLIVICFLIAINVGIGTTDSKPIGDKYWQKPTAYDKDVAQNWVASLFISISLAAFAYVGVEIVAASALEARWPNQNARTPTDLSQRSEQDLLIGKTVKFSAVYMPIIFTVAYVLSGVLAWVAAASSNTTATVDAAAAAAPPPLSGEGSSTSVFVAIAQETTFPHLADVFNVFLVFTALSCANTNLYVASRSLFGLASRLDGGSRQSRPLRVLAWFGRTNSHKVPIRAVVFSALAFWWVPFLQLRSGEAIDAFIDILGNMGSVGVIIVWACECWAFIRFYRCIYRHRTALQTQRIAQVRRWDTEDWNDYPYRSHLQPFLAYVALAGCLIILVIVDGAVLWNAFDTSSFLSAYLVIIVFLALWALLKVERDANWALVDLHNETKVINKIKELHDFRLGAS</sequence>
<name>A0ABR0SNU5_9HYPO</name>
<evidence type="ECO:0000313" key="10">
    <source>
        <dbReference type="Proteomes" id="UP001338125"/>
    </source>
</evidence>
<dbReference type="PANTHER" id="PTHR43495:SF5">
    <property type="entry name" value="GAMMA-AMINOBUTYRIC ACID PERMEASE"/>
    <property type="match status" value="1"/>
</dbReference>
<keyword evidence="10" id="KW-1185">Reference proteome</keyword>